<protein>
    <recommendedName>
        <fullName evidence="6">PhoH-like protein</fullName>
    </recommendedName>
</protein>
<reference evidence="8 9" key="2">
    <citation type="submission" date="2023-06" db="EMBL/GenBank/DDBJ databases">
        <title>Identification and characterization of horizontal gene transfer across gut microbiota members of farm animals based on homology search.</title>
        <authorList>
            <person name="Schwarzerova J."/>
            <person name="Nykrynova M."/>
            <person name="Jureckova K."/>
            <person name="Cejkova D."/>
            <person name="Rychlik I."/>
        </authorList>
    </citation>
    <scope>NUCLEOTIDE SEQUENCE [LARGE SCALE GENOMIC DNA]</scope>
    <source>
        <strain evidence="8 9">ET39</strain>
    </source>
</reference>
<evidence type="ECO:0000256" key="2">
    <source>
        <dbReference type="ARBA" id="ARBA00010393"/>
    </source>
</evidence>
<dbReference type="SUPFAM" id="SSF52540">
    <property type="entry name" value="P-loop containing nucleoside triphosphate hydrolases"/>
    <property type="match status" value="1"/>
</dbReference>
<dbReference type="InterPro" id="IPR003714">
    <property type="entry name" value="PhoH"/>
</dbReference>
<proteinExistence type="inferred from homology"/>
<evidence type="ECO:0000256" key="6">
    <source>
        <dbReference type="ARBA" id="ARBA00039970"/>
    </source>
</evidence>
<comment type="caution">
    <text evidence="8">The sequence shown here is derived from an EMBL/GenBank/DDBJ whole genome shotgun (WGS) entry which is preliminary data.</text>
</comment>
<evidence type="ECO:0000256" key="5">
    <source>
        <dbReference type="ARBA" id="ARBA00022840"/>
    </source>
</evidence>
<dbReference type="EMBL" id="JAUDCG010000014">
    <property type="protein sequence ID" value="MDM8156886.1"/>
    <property type="molecule type" value="Genomic_DNA"/>
</dbReference>
<keyword evidence="3" id="KW-0963">Cytoplasm</keyword>
<organism evidence="8 9">
    <name type="scientific">Amedibacillus dolichus</name>
    <dbReference type="NCBI Taxonomy" id="31971"/>
    <lineage>
        <taxon>Bacteria</taxon>
        <taxon>Bacillati</taxon>
        <taxon>Bacillota</taxon>
        <taxon>Erysipelotrichia</taxon>
        <taxon>Erysipelotrichales</taxon>
        <taxon>Erysipelotrichaceae</taxon>
        <taxon>Amedibacillus</taxon>
    </lineage>
</organism>
<dbReference type="Gene3D" id="3.40.50.300">
    <property type="entry name" value="P-loop containing nucleotide triphosphate hydrolases"/>
    <property type="match status" value="1"/>
</dbReference>
<keyword evidence="5" id="KW-0067">ATP-binding</keyword>
<dbReference type="Proteomes" id="UP001529340">
    <property type="component" value="Unassembled WGS sequence"/>
</dbReference>
<dbReference type="Pfam" id="PF02562">
    <property type="entry name" value="PhoH"/>
    <property type="match status" value="1"/>
</dbReference>
<dbReference type="PANTHER" id="PTHR30473">
    <property type="entry name" value="PROTEIN PHOH"/>
    <property type="match status" value="1"/>
</dbReference>
<evidence type="ECO:0000259" key="7">
    <source>
        <dbReference type="Pfam" id="PF02562"/>
    </source>
</evidence>
<evidence type="ECO:0000313" key="9">
    <source>
        <dbReference type="Proteomes" id="UP001529340"/>
    </source>
</evidence>
<sequence>MQDYFSISLEDYTVEEISAFCGPKDVYLDLLCDSLNAAFVIRENELRVHTSASCDEALVTLVVRKLFALIEAQKEITERDVIYLCKLAQIGRLQDFDVSRTHAIGRTFQGKSVYPKTLGQRYLCQCMENNDIVFATGVAGTGKTYLAVVYAVSLLKRGEVKKIILTRPAVEAGESLGFLPGDLKEKVDPYLRPLYDALYDTLGQESVEKLLEKEVIEIAPLAYMRGRTLNEAFIILDEAQNTTGSQMKMFLTRMGFHSKIVITGDVTQIDLIRKRDSGLLSAQKLLEGIEGIGFAQLTALDVVRHPLVQKIIERYEVAEHAPTDEINTEI</sequence>
<evidence type="ECO:0000256" key="1">
    <source>
        <dbReference type="ARBA" id="ARBA00004496"/>
    </source>
</evidence>
<dbReference type="InterPro" id="IPR051451">
    <property type="entry name" value="PhoH2-like"/>
</dbReference>
<dbReference type="InterPro" id="IPR027417">
    <property type="entry name" value="P-loop_NTPase"/>
</dbReference>
<comment type="similarity">
    <text evidence="2">Belongs to the PhoH family.</text>
</comment>
<evidence type="ECO:0000256" key="4">
    <source>
        <dbReference type="ARBA" id="ARBA00022741"/>
    </source>
</evidence>
<comment type="subcellular location">
    <subcellularLocation>
        <location evidence="1">Cytoplasm</location>
    </subcellularLocation>
</comment>
<gene>
    <name evidence="8" type="ORF">QUV96_04450</name>
</gene>
<accession>A0ABT7UB73</accession>
<keyword evidence="9" id="KW-1185">Reference proteome</keyword>
<dbReference type="RefSeq" id="WP_289607351.1">
    <property type="nucleotide sequence ID" value="NZ_JAUDCG010000014.1"/>
</dbReference>
<dbReference type="PANTHER" id="PTHR30473:SF1">
    <property type="entry name" value="PHOH-LIKE PROTEIN"/>
    <property type="match status" value="1"/>
</dbReference>
<evidence type="ECO:0000313" key="8">
    <source>
        <dbReference type="EMBL" id="MDM8156886.1"/>
    </source>
</evidence>
<feature type="domain" description="PhoH-like protein" evidence="7">
    <location>
        <begin position="113"/>
        <end position="316"/>
    </location>
</feature>
<keyword evidence="4" id="KW-0547">Nucleotide-binding</keyword>
<name>A0ABT7UB73_9FIRM</name>
<reference evidence="9" key="1">
    <citation type="submission" date="2023-06" db="EMBL/GenBank/DDBJ databases">
        <title>Identification and characterization of horizontal gene transfer across gut microbiota members of farm animals based on homology search.</title>
        <authorList>
            <person name="Zeman M."/>
            <person name="Kubasova T."/>
            <person name="Jahodarova E."/>
            <person name="Nykrynova M."/>
            <person name="Rychlik I."/>
        </authorList>
    </citation>
    <scope>NUCLEOTIDE SEQUENCE [LARGE SCALE GENOMIC DNA]</scope>
    <source>
        <strain evidence="9">ET39</strain>
    </source>
</reference>
<evidence type="ECO:0000256" key="3">
    <source>
        <dbReference type="ARBA" id="ARBA00022490"/>
    </source>
</evidence>